<dbReference type="EMBL" id="CAMAPD010000003">
    <property type="protein sequence ID" value="CAH9054206.1"/>
    <property type="molecule type" value="Genomic_DNA"/>
</dbReference>
<dbReference type="RefSeq" id="WP_261592164.1">
    <property type="nucleotide sequence ID" value="NZ_CAMAPD010000003.1"/>
</dbReference>
<dbReference type="Proteomes" id="UP001152485">
    <property type="component" value="Unassembled WGS sequence"/>
</dbReference>
<evidence type="ECO:0008006" key="3">
    <source>
        <dbReference type="Google" id="ProtNLM"/>
    </source>
</evidence>
<evidence type="ECO:0000313" key="1">
    <source>
        <dbReference type="EMBL" id="CAH9054206.1"/>
    </source>
</evidence>
<reference evidence="1 2" key="1">
    <citation type="submission" date="2022-07" db="EMBL/GenBank/DDBJ databases">
        <authorList>
            <person name="Criscuolo A."/>
        </authorList>
    </citation>
    <scope>NUCLEOTIDE SEQUENCE [LARGE SCALE GENOMIC DNA]</scope>
    <source>
        <strain evidence="2">CIP 111951</strain>
    </source>
</reference>
<dbReference type="Gene3D" id="3.10.420.10">
    <property type="entry name" value="SecB-like"/>
    <property type="match status" value="1"/>
</dbReference>
<organism evidence="1 2">
    <name type="scientific">Pseudoalteromonas holothuriae</name>
    <dbReference type="NCBI Taxonomy" id="2963714"/>
    <lineage>
        <taxon>Bacteria</taxon>
        <taxon>Pseudomonadati</taxon>
        <taxon>Pseudomonadota</taxon>
        <taxon>Gammaproteobacteria</taxon>
        <taxon>Alteromonadales</taxon>
        <taxon>Pseudoalteromonadaceae</taxon>
        <taxon>Pseudoalteromonas</taxon>
    </lineage>
</organism>
<comment type="caution">
    <text evidence="1">The sequence shown here is derived from an EMBL/GenBank/DDBJ whole genome shotgun (WGS) entry which is preliminary data.</text>
</comment>
<proteinExistence type="predicted"/>
<protein>
    <recommendedName>
        <fullName evidence="3">Preprotein translocase subunit SecB</fullName>
    </recommendedName>
</protein>
<sequence length="152" mass="17472">MHKELIKEAIDSLDLIDIHLFSASVKRFEDIDSEHFPEEMSQQNKISVSAEFLEPVDKGAGPKLIHAKVEFSLRFIVEDEDAEVTNLAEIDACFIAKYHQNNDVSDEAISEFMKFNVIHNVWPFWREYAFRTAAQAKLPTPMISLYKPNNKG</sequence>
<accession>A0ABN8UI70</accession>
<dbReference type="InterPro" id="IPR035958">
    <property type="entry name" value="SecB-like_sf"/>
</dbReference>
<evidence type="ECO:0000313" key="2">
    <source>
        <dbReference type="Proteomes" id="UP001152485"/>
    </source>
</evidence>
<dbReference type="SUPFAM" id="SSF54611">
    <property type="entry name" value="SecB-like"/>
    <property type="match status" value="1"/>
</dbReference>
<gene>
    <name evidence="1" type="ORF">PSECIP111951_00985</name>
</gene>
<name>A0ABN8UI70_9GAMM</name>